<sequence>MATTRYTSRPGLNATRARQGRMGVHMFWVLAVSTALAALALFGAWSWRAGEQSAAPPSKAGAVRTAQSFDLGEPAHGTLQTTPTAEQPSVAR</sequence>
<proteinExistence type="predicted"/>
<evidence type="ECO:0000313" key="3">
    <source>
        <dbReference type="EMBL" id="MBB3890888.1"/>
    </source>
</evidence>
<feature type="transmembrane region" description="Helical" evidence="2">
    <location>
        <begin position="26"/>
        <end position="47"/>
    </location>
</feature>
<evidence type="ECO:0000256" key="1">
    <source>
        <dbReference type="SAM" id="MobiDB-lite"/>
    </source>
</evidence>
<name>A0A839ZXR4_9CAUL</name>
<feature type="region of interest" description="Disordered" evidence="1">
    <location>
        <begin position="52"/>
        <end position="92"/>
    </location>
</feature>
<dbReference type="AlphaFoldDB" id="A0A839ZXR4"/>
<feature type="compositionally biased region" description="Polar residues" evidence="1">
    <location>
        <begin position="78"/>
        <end position="92"/>
    </location>
</feature>
<comment type="caution">
    <text evidence="3">The sequence shown here is derived from an EMBL/GenBank/DDBJ whole genome shotgun (WGS) entry which is preliminary data.</text>
</comment>
<evidence type="ECO:0000313" key="4">
    <source>
        <dbReference type="Proteomes" id="UP000530564"/>
    </source>
</evidence>
<keyword evidence="4" id="KW-1185">Reference proteome</keyword>
<keyword evidence="2" id="KW-0472">Membrane</keyword>
<dbReference type="RefSeq" id="WP_183772514.1">
    <property type="nucleotide sequence ID" value="NZ_JACIDK010000002.1"/>
</dbReference>
<keyword evidence="2" id="KW-0812">Transmembrane</keyword>
<accession>A0A839ZXR4</accession>
<dbReference type="EMBL" id="JACIDK010000002">
    <property type="protein sequence ID" value="MBB3890888.1"/>
    <property type="molecule type" value="Genomic_DNA"/>
</dbReference>
<reference evidence="3 4" key="1">
    <citation type="submission" date="2020-08" db="EMBL/GenBank/DDBJ databases">
        <title>Genomic Encyclopedia of Type Strains, Phase IV (KMG-IV): sequencing the most valuable type-strain genomes for metagenomic binning, comparative biology and taxonomic classification.</title>
        <authorList>
            <person name="Goeker M."/>
        </authorList>
    </citation>
    <scope>NUCLEOTIDE SEQUENCE [LARGE SCALE GENOMIC DNA]</scope>
    <source>
        <strain evidence="3 4">DSM 21793</strain>
    </source>
</reference>
<dbReference type="Proteomes" id="UP000530564">
    <property type="component" value="Unassembled WGS sequence"/>
</dbReference>
<organism evidence="3 4">
    <name type="scientific">Phenylobacterium haematophilum</name>
    <dbReference type="NCBI Taxonomy" id="98513"/>
    <lineage>
        <taxon>Bacteria</taxon>
        <taxon>Pseudomonadati</taxon>
        <taxon>Pseudomonadota</taxon>
        <taxon>Alphaproteobacteria</taxon>
        <taxon>Caulobacterales</taxon>
        <taxon>Caulobacteraceae</taxon>
        <taxon>Phenylobacterium</taxon>
    </lineage>
</organism>
<gene>
    <name evidence="3" type="ORF">GGQ61_001605</name>
</gene>
<evidence type="ECO:0000256" key="2">
    <source>
        <dbReference type="SAM" id="Phobius"/>
    </source>
</evidence>
<protein>
    <submittedName>
        <fullName evidence="3">Uncharacterized protein</fullName>
    </submittedName>
</protein>
<keyword evidence="2" id="KW-1133">Transmembrane helix</keyword>